<keyword evidence="1" id="KW-0732">Signal</keyword>
<name>W4EP34_9BACL</name>
<evidence type="ECO:0000313" key="2">
    <source>
        <dbReference type="EMBL" id="ETT81541.1"/>
    </source>
</evidence>
<evidence type="ECO:0008006" key="4">
    <source>
        <dbReference type="Google" id="ProtNLM"/>
    </source>
</evidence>
<proteinExistence type="predicted"/>
<organism evidence="2 3">
    <name type="scientific">Viridibacillus arenosi FSL R5-213</name>
    <dbReference type="NCBI Taxonomy" id="1227360"/>
    <lineage>
        <taxon>Bacteria</taxon>
        <taxon>Bacillati</taxon>
        <taxon>Bacillota</taxon>
        <taxon>Bacilli</taxon>
        <taxon>Bacillales</taxon>
        <taxon>Caryophanaceae</taxon>
        <taxon>Viridibacillus</taxon>
    </lineage>
</organism>
<feature type="signal peptide" evidence="1">
    <location>
        <begin position="1"/>
        <end position="22"/>
    </location>
</feature>
<dbReference type="PROSITE" id="PS51257">
    <property type="entry name" value="PROKAR_LIPOPROTEIN"/>
    <property type="match status" value="1"/>
</dbReference>
<dbReference type="Proteomes" id="UP000019062">
    <property type="component" value="Unassembled WGS sequence"/>
</dbReference>
<dbReference type="EMBL" id="ASQA01000037">
    <property type="protein sequence ID" value="ETT81541.1"/>
    <property type="molecule type" value="Genomic_DNA"/>
</dbReference>
<keyword evidence="3" id="KW-1185">Reference proteome</keyword>
<reference evidence="2 3" key="1">
    <citation type="journal article" date="2014" name="BMC Genomics">
        <title>Genomic comparison of sporeforming bacilli isolated from milk.</title>
        <authorList>
            <person name="Moreno Switt A.I."/>
            <person name="Andrus A.D."/>
            <person name="Ranieri M.L."/>
            <person name="Orsi R.H."/>
            <person name="Ivy R."/>
            <person name="den Bakker H.C."/>
            <person name="Martin N.H."/>
            <person name="Wiedmann M."/>
            <person name="Boor K.J."/>
        </authorList>
    </citation>
    <scope>NUCLEOTIDE SEQUENCE [LARGE SCALE GENOMIC DNA]</scope>
    <source>
        <strain evidence="2 3">FSL R5-213</strain>
    </source>
</reference>
<accession>W4EP34</accession>
<gene>
    <name evidence="2" type="ORF">C176_18812</name>
</gene>
<comment type="caution">
    <text evidence="2">The sequence shown here is derived from an EMBL/GenBank/DDBJ whole genome shotgun (WGS) entry which is preliminary data.</text>
</comment>
<dbReference type="eggNOG" id="ENOG5033MBX">
    <property type="taxonomic scope" value="Bacteria"/>
</dbReference>
<protein>
    <recommendedName>
        <fullName evidence="4">Lipoprotein</fullName>
    </recommendedName>
</protein>
<evidence type="ECO:0000256" key="1">
    <source>
        <dbReference type="SAM" id="SignalP"/>
    </source>
</evidence>
<feature type="chain" id="PRO_5038674549" description="Lipoprotein" evidence="1">
    <location>
        <begin position="23"/>
        <end position="121"/>
    </location>
</feature>
<dbReference type="AlphaFoldDB" id="W4EP34"/>
<evidence type="ECO:0000313" key="3">
    <source>
        <dbReference type="Proteomes" id="UP000019062"/>
    </source>
</evidence>
<sequence length="121" mass="13556">MMTPIKYCIFLMSIFVVLVGCSTGSHNPTAKELLKEHPDIDILQYQDIIYSKTEMIEFEAGKGDLLGEINKRKTTGSLFKDFYASKLAKGTKIFAVGDDDTFMLIAEVDGELIYYKALLEG</sequence>